<gene>
    <name evidence="3" type="ORF">BW34_00905</name>
</gene>
<dbReference type="Pfam" id="PF12697">
    <property type="entry name" value="Abhydrolase_6"/>
    <property type="match status" value="1"/>
</dbReference>
<reference evidence="3 4" key="1">
    <citation type="submission" date="2014-03" db="EMBL/GenBank/DDBJ databases">
        <title>Draft Genome Sequences of 13 Willow Endophytes.</title>
        <authorList>
            <person name="Gan H.Y."/>
            <person name="Gan H.M."/>
            <person name="Savka M.A."/>
            <person name="Hudson A.O."/>
        </authorList>
    </citation>
    <scope>NUCLEOTIDE SEQUENCE [LARGE SCALE GENOMIC DNA]</scope>
    <source>
        <strain evidence="3 4">RIT293</strain>
    </source>
</reference>
<evidence type="ECO:0000256" key="1">
    <source>
        <dbReference type="SAM" id="MobiDB-lite"/>
    </source>
</evidence>
<comment type="caution">
    <text evidence="3">The sequence shown here is derived from an EMBL/GenBank/DDBJ whole genome shotgun (WGS) entry which is preliminary data.</text>
</comment>
<dbReference type="Gene3D" id="3.40.50.1820">
    <property type="entry name" value="alpha/beta hydrolase"/>
    <property type="match status" value="1"/>
</dbReference>
<dbReference type="AlphaFoldDB" id="A0A031FXX2"/>
<dbReference type="InterPro" id="IPR000073">
    <property type="entry name" value="AB_hydrolase_1"/>
</dbReference>
<evidence type="ECO:0000313" key="3">
    <source>
        <dbReference type="EMBL" id="EZP29056.1"/>
    </source>
</evidence>
<dbReference type="InterPro" id="IPR050266">
    <property type="entry name" value="AB_hydrolase_sf"/>
</dbReference>
<dbReference type="PATRIC" id="fig|273677.3.peg.886"/>
<keyword evidence="3" id="KW-0808">Transferase</keyword>
<evidence type="ECO:0000313" key="4">
    <source>
        <dbReference type="Proteomes" id="UP000024001"/>
    </source>
</evidence>
<feature type="region of interest" description="Disordered" evidence="1">
    <location>
        <begin position="432"/>
        <end position="461"/>
    </location>
</feature>
<keyword evidence="3" id="KW-0378">Hydrolase</keyword>
<dbReference type="PANTHER" id="PTHR43798">
    <property type="entry name" value="MONOACYLGLYCEROL LIPASE"/>
    <property type="match status" value="1"/>
</dbReference>
<dbReference type="InterPro" id="IPR029058">
    <property type="entry name" value="AB_hydrolase_fold"/>
</dbReference>
<keyword evidence="4" id="KW-1185">Reference proteome</keyword>
<keyword evidence="3" id="KW-0012">Acyltransferase</keyword>
<dbReference type="OrthoDB" id="63962at2"/>
<dbReference type="SUPFAM" id="SSF53474">
    <property type="entry name" value="alpha/beta-Hydrolases"/>
    <property type="match status" value="1"/>
</dbReference>
<name>A0A031FXX2_9MICO</name>
<dbReference type="GO" id="GO:0016746">
    <property type="term" value="F:acyltransferase activity"/>
    <property type="evidence" value="ECO:0007669"/>
    <property type="project" value="UniProtKB-KW"/>
</dbReference>
<proteinExistence type="predicted"/>
<dbReference type="RefSeq" id="WP_036309913.1">
    <property type="nucleotide sequence ID" value="NZ_JFYO01000003.1"/>
</dbReference>
<protein>
    <submittedName>
        <fullName evidence="3">Putative hydrolase or acyltransferase</fullName>
    </submittedName>
</protein>
<accession>A0A031FXX2</accession>
<evidence type="ECO:0000259" key="2">
    <source>
        <dbReference type="Pfam" id="PF12697"/>
    </source>
</evidence>
<dbReference type="Proteomes" id="UP000024001">
    <property type="component" value="Unassembled WGS sequence"/>
</dbReference>
<organism evidence="3 4">
    <name type="scientific">Microbacterium oleivorans</name>
    <dbReference type="NCBI Taxonomy" id="273677"/>
    <lineage>
        <taxon>Bacteria</taxon>
        <taxon>Bacillati</taxon>
        <taxon>Actinomycetota</taxon>
        <taxon>Actinomycetes</taxon>
        <taxon>Micrococcales</taxon>
        <taxon>Microbacteriaceae</taxon>
        <taxon>Microbacterium</taxon>
    </lineage>
</organism>
<feature type="domain" description="AB hydrolase-1" evidence="2">
    <location>
        <begin position="13"/>
        <end position="245"/>
    </location>
</feature>
<dbReference type="eggNOG" id="COG2267">
    <property type="taxonomic scope" value="Bacteria"/>
</dbReference>
<dbReference type="GO" id="GO:0016787">
    <property type="term" value="F:hydrolase activity"/>
    <property type="evidence" value="ECO:0007669"/>
    <property type="project" value="UniProtKB-KW"/>
</dbReference>
<sequence length="461" mass="48103">MTSAANPTPECTVFFLPGLGLDAGSADAVAAAADPRLRVVGIDLLDRGRAASLDDLADTALERIAAEADGGPFLVCGHSLGGKVAARVMARLLAGTEPVFGLAGAVLLAPSPPTPEPMPDDKRAEMLATAQGEHLSREEAEAFIASNVAAPLSDALHEAAVDAVVRQPASAWRDWLTAGSREDASALVGTLDLPVVVLAGDDDDALGADAQPELVSKTYPRARVERMPGVGHLLPYEAPERVAAVLAETWDAIREGAPIVPAEWGRVLASTRVDVAVRRALANRALADDRTRAPRALTPAQVQTLRALSALLVPQGDGGTIDLALRVDALLAAGSGDGWRTAGVPSDRVAYGLGLDTVASLWPRDVQDQKDAIVSLMTDGVIAYGMTADAFRSWFEDARNDLLRVWLSHPASLARIGFDGFAIGGTGAEPAGWATIAPGEREPWEPAELGESIDDTKEDAA</sequence>
<dbReference type="EMBL" id="JFYO01000003">
    <property type="protein sequence ID" value="EZP29056.1"/>
    <property type="molecule type" value="Genomic_DNA"/>
</dbReference>